<accession>A0A3E2NQ51</accession>
<dbReference type="Pfam" id="PF13351">
    <property type="entry name" value="DUF4099"/>
    <property type="match status" value="1"/>
</dbReference>
<sequence>MNLISFKEKDLPFRELETIGLAAGGQLLLNVNDLKALLSGRRTGLMHLENLEAEGIQIKAMDAKVSLRQNEQGKTDLLIHPIYRKPDTPDFLDDNEARQLEKGEVENFLKTTTDNKGNKKEILVEYDSETREFIVSDTEKIMAPDMVNNEFLTPAQKEKYRKGKEVELADRTKFNYSGTDLNGIRSNKLALIASIVIDGGLSYMVYKGLNALFGEKRDEKEAGTLSPGYYSAMADVEDQRPVATNEHIRFDSKSRVSR</sequence>
<evidence type="ECO:0000313" key="2">
    <source>
        <dbReference type="EMBL" id="RFZ83115.1"/>
    </source>
</evidence>
<dbReference type="AlphaFoldDB" id="A0A3E2NQ51"/>
<dbReference type="Proteomes" id="UP000260823">
    <property type="component" value="Unassembled WGS sequence"/>
</dbReference>
<dbReference type="EMBL" id="QWDE01000002">
    <property type="protein sequence ID" value="RFZ83115.1"/>
    <property type="molecule type" value="Genomic_DNA"/>
</dbReference>
<dbReference type="OrthoDB" id="835269at2"/>
<dbReference type="InterPro" id="IPR025343">
    <property type="entry name" value="DUF4099"/>
</dbReference>
<protein>
    <submittedName>
        <fullName evidence="2">DUF4099 domain-containing protein</fullName>
    </submittedName>
</protein>
<proteinExistence type="predicted"/>
<feature type="domain" description="DUF4099" evidence="1">
    <location>
        <begin position="6"/>
        <end position="87"/>
    </location>
</feature>
<organism evidence="2 3">
    <name type="scientific">Mucilaginibacter terrenus</name>
    <dbReference type="NCBI Taxonomy" id="2482727"/>
    <lineage>
        <taxon>Bacteria</taxon>
        <taxon>Pseudomonadati</taxon>
        <taxon>Bacteroidota</taxon>
        <taxon>Sphingobacteriia</taxon>
        <taxon>Sphingobacteriales</taxon>
        <taxon>Sphingobacteriaceae</taxon>
        <taxon>Mucilaginibacter</taxon>
    </lineage>
</organism>
<keyword evidence="3" id="KW-1185">Reference proteome</keyword>
<comment type="caution">
    <text evidence="2">The sequence shown here is derived from an EMBL/GenBank/DDBJ whole genome shotgun (WGS) entry which is preliminary data.</text>
</comment>
<name>A0A3E2NQ51_9SPHI</name>
<evidence type="ECO:0000259" key="1">
    <source>
        <dbReference type="Pfam" id="PF13351"/>
    </source>
</evidence>
<evidence type="ECO:0000313" key="3">
    <source>
        <dbReference type="Proteomes" id="UP000260823"/>
    </source>
</evidence>
<dbReference type="RefSeq" id="WP_117383590.1">
    <property type="nucleotide sequence ID" value="NZ_QWDE01000002.1"/>
</dbReference>
<gene>
    <name evidence="2" type="ORF">DYU05_13275</name>
</gene>
<reference evidence="2 3" key="1">
    <citation type="submission" date="2018-08" db="EMBL/GenBank/DDBJ databases">
        <title>Mucilaginibacter terrae sp. nov., isolated from manganese diggings.</title>
        <authorList>
            <person name="Huang Y."/>
            <person name="Zhou Z."/>
        </authorList>
    </citation>
    <scope>NUCLEOTIDE SEQUENCE [LARGE SCALE GENOMIC DNA]</scope>
    <source>
        <strain evidence="2 3">ZH6</strain>
    </source>
</reference>